<proteinExistence type="predicted"/>
<feature type="domain" description="MnmC-like methyltransferase" evidence="2">
    <location>
        <begin position="121"/>
        <end position="218"/>
    </location>
</feature>
<dbReference type="Gene3D" id="3.40.50.150">
    <property type="entry name" value="Vaccinia Virus protein VP39"/>
    <property type="match status" value="1"/>
</dbReference>
<dbReference type="Pfam" id="PF05430">
    <property type="entry name" value="Methyltransf_30"/>
    <property type="match status" value="1"/>
</dbReference>
<dbReference type="InterPro" id="IPR008471">
    <property type="entry name" value="MnmC-like_methylTransf"/>
</dbReference>
<evidence type="ECO:0000313" key="3">
    <source>
        <dbReference type="EMBL" id="UFP93913.1"/>
    </source>
</evidence>
<sequence>MESNWSVEPTADGSFTFACTRTGRAFHSRTGACREALGKFVRPSGLLHRPEPIRVLDVCYGLGYNSAALLDTLWRVRPTARVELVALDLDFGIARTAHALGGLALWPLAEPLLGRLAVQGTVQTEQLQAQVLEGDARRTLQAVPSAWADGIYLDPFAPEHDPLLWTVEFLSLLSQKLQADGTLVTYACGAAVRKALLLAGLAVGSTPPVGRRSPGTIANWHGGLPPLAAQELEHLQTRAAIPYRDPTLTDDASTLYRRRREEQQGSNLEPSSHWKKRWADR</sequence>
<dbReference type="EMBL" id="CP063845">
    <property type="protein sequence ID" value="UFP93913.1"/>
    <property type="molecule type" value="Genomic_DNA"/>
</dbReference>
<gene>
    <name evidence="3" type="ORF">ISF26_19395</name>
</gene>
<dbReference type="SUPFAM" id="SSF53335">
    <property type="entry name" value="S-adenosyl-L-methionine-dependent methyltransferases"/>
    <property type="match status" value="1"/>
</dbReference>
<protein>
    <recommendedName>
        <fullName evidence="2">MnmC-like methyltransferase domain-containing protein</fullName>
    </recommendedName>
</protein>
<evidence type="ECO:0000259" key="2">
    <source>
        <dbReference type="Pfam" id="PF05430"/>
    </source>
</evidence>
<organism evidence="3 4">
    <name type="scientific">Gloeobacter morelensis MG652769</name>
    <dbReference type="NCBI Taxonomy" id="2781736"/>
    <lineage>
        <taxon>Bacteria</taxon>
        <taxon>Bacillati</taxon>
        <taxon>Cyanobacteriota</taxon>
        <taxon>Cyanophyceae</taxon>
        <taxon>Gloeobacterales</taxon>
        <taxon>Gloeobacteraceae</taxon>
        <taxon>Gloeobacter</taxon>
        <taxon>Gloeobacter morelensis</taxon>
    </lineage>
</organism>
<reference evidence="3 4" key="1">
    <citation type="journal article" date="2021" name="Genome Biol. Evol.">
        <title>Complete Genome Sequencing of a Novel Gloeobacter Species from a Waterfall Cave in Mexico.</title>
        <authorList>
            <person name="Saw J.H."/>
            <person name="Cardona T."/>
            <person name="Montejano G."/>
        </authorList>
    </citation>
    <scope>NUCLEOTIDE SEQUENCE [LARGE SCALE GENOMIC DNA]</scope>
    <source>
        <strain evidence="3">MG652769</strain>
    </source>
</reference>
<keyword evidence="4" id="KW-1185">Reference proteome</keyword>
<dbReference type="PANTHER" id="PTHR39963:SF1">
    <property type="entry name" value="MNMC-LIKE METHYLTRANSFERASE DOMAIN-CONTAINING PROTEIN"/>
    <property type="match status" value="1"/>
</dbReference>
<dbReference type="Proteomes" id="UP001054846">
    <property type="component" value="Chromosome"/>
</dbReference>
<dbReference type="RefSeq" id="WP_230840969.1">
    <property type="nucleotide sequence ID" value="NZ_CP063845.1"/>
</dbReference>
<evidence type="ECO:0000256" key="1">
    <source>
        <dbReference type="SAM" id="MobiDB-lite"/>
    </source>
</evidence>
<feature type="region of interest" description="Disordered" evidence="1">
    <location>
        <begin position="258"/>
        <end position="281"/>
    </location>
</feature>
<dbReference type="PANTHER" id="PTHR39963">
    <property type="entry name" value="SLL0983 PROTEIN"/>
    <property type="match status" value="1"/>
</dbReference>
<evidence type="ECO:0000313" key="4">
    <source>
        <dbReference type="Proteomes" id="UP001054846"/>
    </source>
</evidence>
<dbReference type="InterPro" id="IPR029063">
    <property type="entry name" value="SAM-dependent_MTases_sf"/>
</dbReference>
<accession>A0ABY3PJV1</accession>
<name>A0ABY3PJV1_9CYAN</name>